<feature type="transmembrane region" description="Helical" evidence="1">
    <location>
        <begin position="101"/>
        <end position="120"/>
    </location>
</feature>
<gene>
    <name evidence="3" type="ORF">Tcan_02329</name>
</gene>
<organism evidence="3 4">
    <name type="scientific">Toxocara canis</name>
    <name type="common">Canine roundworm</name>
    <dbReference type="NCBI Taxonomy" id="6265"/>
    <lineage>
        <taxon>Eukaryota</taxon>
        <taxon>Metazoa</taxon>
        <taxon>Ecdysozoa</taxon>
        <taxon>Nematoda</taxon>
        <taxon>Chromadorea</taxon>
        <taxon>Rhabditida</taxon>
        <taxon>Spirurina</taxon>
        <taxon>Ascaridomorpha</taxon>
        <taxon>Ascaridoidea</taxon>
        <taxon>Toxocaridae</taxon>
        <taxon>Toxocara</taxon>
    </lineage>
</organism>
<accession>A0A0B2UPR3</accession>
<dbReference type="Proteomes" id="UP000031036">
    <property type="component" value="Unassembled WGS sequence"/>
</dbReference>
<keyword evidence="4" id="KW-1185">Reference proteome</keyword>
<evidence type="ECO:0000313" key="3">
    <source>
        <dbReference type="EMBL" id="KHN71368.1"/>
    </source>
</evidence>
<reference evidence="3 4" key="1">
    <citation type="submission" date="2014-11" db="EMBL/GenBank/DDBJ databases">
        <title>Genetic blueprint of the zoonotic pathogen Toxocara canis.</title>
        <authorList>
            <person name="Zhu X.-Q."/>
            <person name="Korhonen P.K."/>
            <person name="Cai H."/>
            <person name="Young N.D."/>
            <person name="Nejsum P."/>
            <person name="von Samson-Himmelstjerna G."/>
            <person name="Boag P.R."/>
            <person name="Tan P."/>
            <person name="Li Q."/>
            <person name="Min J."/>
            <person name="Yang Y."/>
            <person name="Wang X."/>
            <person name="Fang X."/>
            <person name="Hall R.S."/>
            <person name="Hofmann A."/>
            <person name="Sternberg P.W."/>
            <person name="Jex A.R."/>
            <person name="Gasser R.B."/>
        </authorList>
    </citation>
    <scope>NUCLEOTIDE SEQUENCE [LARGE SCALE GENOMIC DNA]</scope>
    <source>
        <strain evidence="3">PN_DK_2014</strain>
    </source>
</reference>
<feature type="signal peptide" evidence="2">
    <location>
        <begin position="1"/>
        <end position="20"/>
    </location>
</feature>
<dbReference type="OMA" id="IDYACET"/>
<evidence type="ECO:0000256" key="1">
    <source>
        <dbReference type="SAM" id="Phobius"/>
    </source>
</evidence>
<sequence length="173" mass="20113">MLRFLFFSSTFALIIPCLLAAVFTLSTVVGQRQRGISCSNHERSYPFAMLILISLQLFDRLAFFTELMSRNFNFEVISGDMESGVHLEDALHIWFQISHEFFLCSPLYIATVLLLVIRNYRQRLFESGRRLLRTLICADRKDKIDYACETMRSIIAKQTHAKRMKSFARPTIS</sequence>
<evidence type="ECO:0000313" key="4">
    <source>
        <dbReference type="Proteomes" id="UP000031036"/>
    </source>
</evidence>
<dbReference type="EMBL" id="JPKZ01022395">
    <property type="protein sequence ID" value="KHN71368.1"/>
    <property type="molecule type" value="Genomic_DNA"/>
</dbReference>
<feature type="chain" id="PRO_5002095656" description="G_PROTEIN_RECEP_F1_2 domain-containing protein" evidence="2">
    <location>
        <begin position="21"/>
        <end position="173"/>
    </location>
</feature>
<keyword evidence="1" id="KW-0472">Membrane</keyword>
<comment type="caution">
    <text evidence="3">The sequence shown here is derived from an EMBL/GenBank/DDBJ whole genome shotgun (WGS) entry which is preliminary data.</text>
</comment>
<feature type="transmembrane region" description="Helical" evidence="1">
    <location>
        <begin position="44"/>
        <end position="63"/>
    </location>
</feature>
<keyword evidence="2" id="KW-0732">Signal</keyword>
<keyword evidence="1" id="KW-1133">Transmembrane helix</keyword>
<evidence type="ECO:0008006" key="5">
    <source>
        <dbReference type="Google" id="ProtNLM"/>
    </source>
</evidence>
<keyword evidence="1" id="KW-0812">Transmembrane</keyword>
<name>A0A0B2UPR3_TOXCA</name>
<dbReference type="AlphaFoldDB" id="A0A0B2UPR3"/>
<proteinExistence type="predicted"/>
<protein>
    <recommendedName>
        <fullName evidence="5">G_PROTEIN_RECEP_F1_2 domain-containing protein</fullName>
    </recommendedName>
</protein>
<evidence type="ECO:0000256" key="2">
    <source>
        <dbReference type="SAM" id="SignalP"/>
    </source>
</evidence>
<dbReference type="OrthoDB" id="5798401at2759"/>